<dbReference type="SUPFAM" id="SSF49879">
    <property type="entry name" value="SMAD/FHA domain"/>
    <property type="match status" value="1"/>
</dbReference>
<dbReference type="Proteomes" id="UP000002866">
    <property type="component" value="Chromosome 1"/>
</dbReference>
<dbReference type="KEGG" id="tbl:TBLA_0A05240"/>
<dbReference type="GeneID" id="14492849"/>
<feature type="region of interest" description="Disordered" evidence="1">
    <location>
        <begin position="491"/>
        <end position="525"/>
    </location>
</feature>
<organism evidence="3 4">
    <name type="scientific">Henningerozyma blattae (strain ATCC 34711 / CBS 6284 / DSM 70876 / NBRC 10599 / NRRL Y-10934 / UCD 77-7)</name>
    <name type="common">Yeast</name>
    <name type="synonym">Tetrapisispora blattae</name>
    <dbReference type="NCBI Taxonomy" id="1071380"/>
    <lineage>
        <taxon>Eukaryota</taxon>
        <taxon>Fungi</taxon>
        <taxon>Dikarya</taxon>
        <taxon>Ascomycota</taxon>
        <taxon>Saccharomycotina</taxon>
        <taxon>Saccharomycetes</taxon>
        <taxon>Saccharomycetales</taxon>
        <taxon>Saccharomycetaceae</taxon>
        <taxon>Henningerozyma</taxon>
    </lineage>
</organism>
<keyword evidence="4" id="KW-1185">Reference proteome</keyword>
<dbReference type="EMBL" id="HE806316">
    <property type="protein sequence ID" value="CCH58317.1"/>
    <property type="molecule type" value="Genomic_DNA"/>
</dbReference>
<feature type="compositionally biased region" description="Low complexity" evidence="1">
    <location>
        <begin position="512"/>
        <end position="524"/>
    </location>
</feature>
<feature type="compositionally biased region" description="Low complexity" evidence="1">
    <location>
        <begin position="380"/>
        <end position="394"/>
    </location>
</feature>
<dbReference type="Pfam" id="PF00498">
    <property type="entry name" value="FHA"/>
    <property type="match status" value="1"/>
</dbReference>
<dbReference type="SMART" id="SM00240">
    <property type="entry name" value="FHA"/>
    <property type="match status" value="1"/>
</dbReference>
<evidence type="ECO:0000259" key="2">
    <source>
        <dbReference type="PROSITE" id="PS50006"/>
    </source>
</evidence>
<dbReference type="OMA" id="KCIGVIY"/>
<evidence type="ECO:0000313" key="3">
    <source>
        <dbReference type="EMBL" id="CCH58317.1"/>
    </source>
</evidence>
<accession>I2GW15</accession>
<sequence length="746" mass="83041">MASQFPPSSPIGARNYTFDSHATGSNENMNSSYIQSPLPLKKPLDFAVQTKYSHKKMTSKSGFKEKVVPLLLDELTSLNNNNNNNNNNNSNNNDYPTPNPSSTIGNSSPISKQYNYQSSPVHSNPTSFNNLSPIKKSPTFNFKKIESNLFQLNLDPLDSTNLFIGRKSKQVDITLPSKKNISRKHAIVSYSKLNNKITLKCLGLNGLIITLPKKLSCNLIKRNLNKEIYELSTAPLLNIFSEDTKQNSTVTEKPLVRSRDVTSFVLLKDETVIIPYIKNTIVDFRQIKISISLSDESHLISKIDNDSISDTTENTVSVTNGEVTNKLKANYDCRKNLYNDIINSPITSSPMAGSVPLKRTIADPQFSSPPALLKRNKHTSLSANSSIDTSSLSSLPVSPIKYTSSNSNIISPFNSVDRSRAPSPKLNNVIEPKDTNIASITPIPSFDLTKKKKKVPTVSASSIILSKNIKPNQNLKESSADLLTRKLMEPSNSLKKADSIKQLKQEKAKPQSSLLSNSSSSSLLPPIQQTIKAKSQDRPTPRIETSKTPIKSKLENDIKTLKRHAIDELTQNTRKDKDTHLLVHDKNAKKESSINSKSITTPIISNTDTKKNPSVKVKKSNEEIISEMEKSGVVIEDLQNILINYLAYGNVQQIPLFQLAKVNKQIATLKRSQVRALLAKSSNCIGVIYRSGKDAAGKPLDEEYYYDLENDSNQERRNLVLSLKGGRTGLRSCRKTHKQYFWKKPK</sequence>
<dbReference type="OrthoDB" id="5348546at2759"/>
<feature type="compositionally biased region" description="Basic and acidic residues" evidence="1">
    <location>
        <begin position="534"/>
        <end position="545"/>
    </location>
</feature>
<dbReference type="eggNOG" id="ENOG502RZJP">
    <property type="taxonomic scope" value="Eukaryota"/>
</dbReference>
<evidence type="ECO:0000256" key="1">
    <source>
        <dbReference type="SAM" id="MobiDB-lite"/>
    </source>
</evidence>
<gene>
    <name evidence="3" type="primary">TBLA0A05240</name>
    <name evidence="3" type="ORF">TBLA_0A05240</name>
</gene>
<feature type="region of interest" description="Disordered" evidence="1">
    <location>
        <begin position="78"/>
        <end position="127"/>
    </location>
</feature>
<feature type="domain" description="FHA" evidence="2">
    <location>
        <begin position="162"/>
        <end position="214"/>
    </location>
</feature>
<feature type="compositionally biased region" description="Polar residues" evidence="1">
    <location>
        <begin position="94"/>
        <end position="127"/>
    </location>
</feature>
<dbReference type="HOGENOM" id="CLU_027153_0_0_1"/>
<dbReference type="PROSITE" id="PS50006">
    <property type="entry name" value="FHA_DOMAIN"/>
    <property type="match status" value="1"/>
</dbReference>
<dbReference type="InterPro" id="IPR000253">
    <property type="entry name" value="FHA_dom"/>
</dbReference>
<feature type="region of interest" description="Disordered" evidence="1">
    <location>
        <begin position="375"/>
        <end position="394"/>
    </location>
</feature>
<dbReference type="FunCoup" id="I2GW15">
    <property type="interactions" value="268"/>
</dbReference>
<protein>
    <recommendedName>
        <fullName evidence="2">FHA domain-containing protein</fullName>
    </recommendedName>
</protein>
<feature type="compositionally biased region" description="Basic and acidic residues" evidence="1">
    <location>
        <begin position="495"/>
        <end position="509"/>
    </location>
</feature>
<name>I2GW15_HENB6</name>
<dbReference type="STRING" id="1071380.I2GW15"/>
<feature type="compositionally biased region" description="Low complexity" evidence="1">
    <location>
        <begin position="79"/>
        <end position="93"/>
    </location>
</feature>
<feature type="compositionally biased region" description="Polar residues" evidence="1">
    <location>
        <begin position="17"/>
        <end position="35"/>
    </location>
</feature>
<dbReference type="RefSeq" id="XP_004177836.1">
    <property type="nucleotide sequence ID" value="XM_004177788.1"/>
</dbReference>
<proteinExistence type="predicted"/>
<dbReference type="InParanoid" id="I2GW15"/>
<feature type="region of interest" description="Disordered" evidence="1">
    <location>
        <begin position="1"/>
        <end position="36"/>
    </location>
</feature>
<dbReference type="InterPro" id="IPR008984">
    <property type="entry name" value="SMAD_FHA_dom_sf"/>
</dbReference>
<reference evidence="3 4" key="1">
    <citation type="journal article" date="2011" name="Proc. Natl. Acad. Sci. U.S.A.">
        <title>Evolutionary erosion of yeast sex chromosomes by mating-type switching accidents.</title>
        <authorList>
            <person name="Gordon J.L."/>
            <person name="Armisen D."/>
            <person name="Proux-Wera E."/>
            <person name="Oheigeartaigh S.S."/>
            <person name="Byrne K.P."/>
            <person name="Wolfe K.H."/>
        </authorList>
    </citation>
    <scope>NUCLEOTIDE SEQUENCE [LARGE SCALE GENOMIC DNA]</scope>
    <source>
        <strain evidence="4">ATCC 34711 / CBS 6284 / DSM 70876 / NBRC 10599 / NRRL Y-10934 / UCD 77-7</strain>
    </source>
</reference>
<evidence type="ECO:0000313" key="4">
    <source>
        <dbReference type="Proteomes" id="UP000002866"/>
    </source>
</evidence>
<dbReference type="Gene3D" id="2.60.200.20">
    <property type="match status" value="1"/>
</dbReference>
<feature type="region of interest" description="Disordered" evidence="1">
    <location>
        <begin position="531"/>
        <end position="550"/>
    </location>
</feature>
<dbReference type="AlphaFoldDB" id="I2GW15"/>